<dbReference type="PANTHER" id="PTHR11741:SF0">
    <property type="entry name" value="ELONGATION FACTOR TS, MITOCHONDRIAL"/>
    <property type="match status" value="1"/>
</dbReference>
<dbReference type="HAMAP" id="MF_00050">
    <property type="entry name" value="EF_Ts"/>
    <property type="match status" value="1"/>
</dbReference>
<feature type="domain" description="Translation elongation factor EFTs/EF1B dimerisation" evidence="8">
    <location>
        <begin position="236"/>
        <end position="330"/>
    </location>
</feature>
<dbReference type="Gene3D" id="3.30.479.20">
    <property type="entry name" value="Elongation factor Ts, dimerisation domain"/>
    <property type="match status" value="2"/>
</dbReference>
<name>A0A4Q0Y5W0_9BACT</name>
<proteinExistence type="inferred from homology"/>
<keyword evidence="4 5" id="KW-0648">Protein biosynthesis</keyword>
<organism evidence="9 10">
    <name type="scientific">Halarcobacter ebronensis</name>
    <dbReference type="NCBI Taxonomy" id="1462615"/>
    <lineage>
        <taxon>Bacteria</taxon>
        <taxon>Pseudomonadati</taxon>
        <taxon>Campylobacterota</taxon>
        <taxon>Epsilonproteobacteria</taxon>
        <taxon>Campylobacterales</taxon>
        <taxon>Arcobacteraceae</taxon>
        <taxon>Halarcobacter</taxon>
    </lineage>
</organism>
<dbReference type="FunFam" id="1.10.8.10:FF:000001">
    <property type="entry name" value="Elongation factor Ts"/>
    <property type="match status" value="1"/>
</dbReference>
<dbReference type="Proteomes" id="UP000290172">
    <property type="component" value="Unassembled WGS sequence"/>
</dbReference>
<dbReference type="InterPro" id="IPR014039">
    <property type="entry name" value="Transl_elong_EFTs/EF1B_dimer"/>
</dbReference>
<dbReference type="PANTHER" id="PTHR11741">
    <property type="entry name" value="ELONGATION FACTOR TS"/>
    <property type="match status" value="1"/>
</dbReference>
<dbReference type="AlphaFoldDB" id="A0A4Q0Y5W0"/>
<dbReference type="SUPFAM" id="SSF46934">
    <property type="entry name" value="UBA-like"/>
    <property type="match status" value="1"/>
</dbReference>
<evidence type="ECO:0000256" key="4">
    <source>
        <dbReference type="ARBA" id="ARBA00022917"/>
    </source>
</evidence>
<comment type="function">
    <text evidence="5 6">Associates with the EF-Tu.GDP complex and induces the exchange of GDP to GTP. It remains bound to the aminoacyl-tRNA.EF-Tu.GTP complex up to the GTP hydrolysis stage on the ribosome.</text>
</comment>
<accession>A0A4Q0Y5W0</accession>
<evidence type="ECO:0000313" key="9">
    <source>
        <dbReference type="EMBL" id="RXJ65556.1"/>
    </source>
</evidence>
<feature type="domain" description="Translation elongation factor EFTs/EF1B dimerisation" evidence="8">
    <location>
        <begin position="74"/>
        <end position="222"/>
    </location>
</feature>
<evidence type="ECO:0000256" key="2">
    <source>
        <dbReference type="ARBA" id="ARBA00016956"/>
    </source>
</evidence>
<dbReference type="InterPro" id="IPR009060">
    <property type="entry name" value="UBA-like_sf"/>
</dbReference>
<evidence type="ECO:0000313" key="10">
    <source>
        <dbReference type="Proteomes" id="UP000290172"/>
    </source>
</evidence>
<dbReference type="InterPro" id="IPR001816">
    <property type="entry name" value="Transl_elong_EFTs/EF1B"/>
</dbReference>
<gene>
    <name evidence="5" type="primary">tsf</name>
    <name evidence="9" type="ORF">CRV08_14850</name>
</gene>
<evidence type="ECO:0000256" key="1">
    <source>
        <dbReference type="ARBA" id="ARBA00005532"/>
    </source>
</evidence>
<dbReference type="PROSITE" id="PS01127">
    <property type="entry name" value="EF_TS_2"/>
    <property type="match status" value="1"/>
</dbReference>
<dbReference type="InterPro" id="IPR018101">
    <property type="entry name" value="Transl_elong_Ts_CS"/>
</dbReference>
<comment type="caution">
    <text evidence="9">The sequence shown here is derived from an EMBL/GenBank/DDBJ whole genome shotgun (WGS) entry which is preliminary data.</text>
</comment>
<dbReference type="PROSITE" id="PS01126">
    <property type="entry name" value="EF_TS_1"/>
    <property type="match status" value="1"/>
</dbReference>
<dbReference type="CDD" id="cd14275">
    <property type="entry name" value="UBA_EF-Ts"/>
    <property type="match status" value="1"/>
</dbReference>
<evidence type="ECO:0000256" key="3">
    <source>
        <dbReference type="ARBA" id="ARBA00022768"/>
    </source>
</evidence>
<feature type="region of interest" description="Involved in Mg(2+) ion dislocation from EF-Tu" evidence="5">
    <location>
        <begin position="82"/>
        <end position="85"/>
    </location>
</feature>
<protein>
    <recommendedName>
        <fullName evidence="2 5">Elongation factor Ts</fullName>
        <shortName evidence="5">EF-Ts</shortName>
    </recommendedName>
</protein>
<dbReference type="RefSeq" id="WP_128983514.1">
    <property type="nucleotide sequence ID" value="NZ_PDKJ01000024.1"/>
</dbReference>
<dbReference type="SUPFAM" id="SSF54713">
    <property type="entry name" value="Elongation factor Ts (EF-Ts), dimerisation domain"/>
    <property type="match status" value="3"/>
</dbReference>
<dbReference type="EMBL" id="PDKJ01000024">
    <property type="protein sequence ID" value="RXJ65556.1"/>
    <property type="molecule type" value="Genomic_DNA"/>
</dbReference>
<dbReference type="GO" id="GO:0003746">
    <property type="term" value="F:translation elongation factor activity"/>
    <property type="evidence" value="ECO:0007669"/>
    <property type="project" value="UniProtKB-UniRule"/>
</dbReference>
<dbReference type="InterPro" id="IPR036402">
    <property type="entry name" value="EF-Ts_dimer_sf"/>
</dbReference>
<keyword evidence="5" id="KW-0963">Cytoplasm</keyword>
<dbReference type="GO" id="GO:0005737">
    <property type="term" value="C:cytoplasm"/>
    <property type="evidence" value="ECO:0007669"/>
    <property type="project" value="UniProtKB-SubCell"/>
</dbReference>
<sequence>MAGATPKLIKELREKSGAGMLDCKNALNECDGNIDDAMKFLREAGLAKAAKKSGNVAAEGLITILVNEDSTKVTMTEVNSQTDFVAKNDQFINLTKEITSHVQAHGCTESSELLKTTINGTTFEEYLNGKIATIGENIVARKMVTISTDNGVVNGYVHMGKVGVILAATCSDAAKEKAVDLLKKVAMHAASMKPTVISYKDLDADFIESENKAIIADIEKENEELVRLKKPLKNIPQFVTRQQLTEEAIEAAKKEMRDELLAQGKPEKIIENILAGKIARWIEDNSQLDKTHALLSQTYVMDDSMSVEEAIKAVDSSIEIVEYVRFELGEGIEKKEEDFAAEVAAQMGK</sequence>
<comment type="similarity">
    <text evidence="1 5 6">Belongs to the EF-Ts family.</text>
</comment>
<keyword evidence="3 5" id="KW-0251">Elongation factor</keyword>
<reference evidence="9 10" key="1">
    <citation type="submission" date="2017-10" db="EMBL/GenBank/DDBJ databases">
        <title>Genomics of the genus Arcobacter.</title>
        <authorList>
            <person name="Perez-Cataluna A."/>
            <person name="Figueras M.J."/>
        </authorList>
    </citation>
    <scope>NUCLEOTIDE SEQUENCE [LARGE SCALE GENOMIC DNA]</scope>
    <source>
        <strain evidence="9 10">CECT 8993</strain>
    </source>
</reference>
<dbReference type="Gene3D" id="1.10.8.10">
    <property type="entry name" value="DNA helicase RuvA subunit, C-terminal domain"/>
    <property type="match status" value="1"/>
</dbReference>
<evidence type="ECO:0000256" key="7">
    <source>
        <dbReference type="RuleBase" id="RU000643"/>
    </source>
</evidence>
<dbReference type="Gene3D" id="1.10.286.20">
    <property type="match status" value="1"/>
</dbReference>
<evidence type="ECO:0000256" key="5">
    <source>
        <dbReference type="HAMAP-Rule" id="MF_00050"/>
    </source>
</evidence>
<comment type="subcellular location">
    <subcellularLocation>
        <location evidence="5 7">Cytoplasm</location>
    </subcellularLocation>
</comment>
<evidence type="ECO:0000259" key="8">
    <source>
        <dbReference type="Pfam" id="PF00889"/>
    </source>
</evidence>
<dbReference type="NCBIfam" id="TIGR00116">
    <property type="entry name" value="tsf"/>
    <property type="match status" value="1"/>
</dbReference>
<dbReference type="Pfam" id="PF00889">
    <property type="entry name" value="EF_TS"/>
    <property type="match status" value="2"/>
</dbReference>
<evidence type="ECO:0000256" key="6">
    <source>
        <dbReference type="RuleBase" id="RU000642"/>
    </source>
</evidence>